<reference evidence="10 11" key="1">
    <citation type="submission" date="2020-08" db="EMBL/GenBank/DDBJ databases">
        <title>Genomic Encyclopedia of Type Strains, Phase IV (KMG-IV): sequencing the most valuable type-strain genomes for metagenomic binning, comparative biology and taxonomic classification.</title>
        <authorList>
            <person name="Goeker M."/>
        </authorList>
    </citation>
    <scope>NUCLEOTIDE SEQUENCE [LARGE SCALE GENOMIC DNA]</scope>
    <source>
        <strain evidence="10 11">DSM 23240</strain>
    </source>
</reference>
<dbReference type="InterPro" id="IPR005467">
    <property type="entry name" value="His_kinase_dom"/>
</dbReference>
<protein>
    <recommendedName>
        <fullName evidence="2">histidine kinase</fullName>
        <ecNumber evidence="2">2.7.13.3</ecNumber>
    </recommendedName>
</protein>
<evidence type="ECO:0000313" key="11">
    <source>
        <dbReference type="Proteomes" id="UP000571084"/>
    </source>
</evidence>
<dbReference type="RefSeq" id="WP_168053422.1">
    <property type="nucleotide sequence ID" value="NZ_JAAOZT010000002.1"/>
</dbReference>
<name>A0A840RMS2_9BURK</name>
<keyword evidence="7" id="KW-0067">ATP-binding</keyword>
<keyword evidence="5" id="KW-0547">Nucleotide-binding</keyword>
<comment type="catalytic activity">
    <reaction evidence="1">
        <text>ATP + protein L-histidine = ADP + protein N-phospho-L-histidine.</text>
        <dbReference type="EC" id="2.7.13.3"/>
    </reaction>
</comment>
<dbReference type="EMBL" id="JACHHQ010000001">
    <property type="protein sequence ID" value="MBB5199063.1"/>
    <property type="molecule type" value="Genomic_DNA"/>
</dbReference>
<dbReference type="SMART" id="SM00388">
    <property type="entry name" value="HisKA"/>
    <property type="match status" value="1"/>
</dbReference>
<dbReference type="InterPro" id="IPR004358">
    <property type="entry name" value="Sig_transdc_His_kin-like_C"/>
</dbReference>
<dbReference type="GO" id="GO:0005524">
    <property type="term" value="F:ATP binding"/>
    <property type="evidence" value="ECO:0007669"/>
    <property type="project" value="UniProtKB-KW"/>
</dbReference>
<evidence type="ECO:0000256" key="4">
    <source>
        <dbReference type="ARBA" id="ARBA00022679"/>
    </source>
</evidence>
<keyword evidence="6 10" id="KW-0418">Kinase</keyword>
<dbReference type="PANTHER" id="PTHR43065">
    <property type="entry name" value="SENSOR HISTIDINE KINASE"/>
    <property type="match status" value="1"/>
</dbReference>
<keyword evidence="11" id="KW-1185">Reference proteome</keyword>
<dbReference type="PRINTS" id="PR00344">
    <property type="entry name" value="BCTRLSENSOR"/>
</dbReference>
<evidence type="ECO:0000259" key="9">
    <source>
        <dbReference type="PROSITE" id="PS50109"/>
    </source>
</evidence>
<evidence type="ECO:0000313" key="10">
    <source>
        <dbReference type="EMBL" id="MBB5199063.1"/>
    </source>
</evidence>
<dbReference type="Proteomes" id="UP000571084">
    <property type="component" value="Unassembled WGS sequence"/>
</dbReference>
<keyword evidence="3" id="KW-0597">Phosphoprotein</keyword>
<evidence type="ECO:0000256" key="5">
    <source>
        <dbReference type="ARBA" id="ARBA00022741"/>
    </source>
</evidence>
<dbReference type="CDD" id="cd00082">
    <property type="entry name" value="HisKA"/>
    <property type="match status" value="1"/>
</dbReference>
<dbReference type="Gene3D" id="3.30.565.10">
    <property type="entry name" value="Histidine kinase-like ATPase, C-terminal domain"/>
    <property type="match status" value="1"/>
</dbReference>
<dbReference type="Pfam" id="PF00512">
    <property type="entry name" value="HisKA"/>
    <property type="match status" value="1"/>
</dbReference>
<proteinExistence type="predicted"/>
<keyword evidence="8" id="KW-0902">Two-component regulatory system</keyword>
<dbReference type="AlphaFoldDB" id="A0A840RMS2"/>
<evidence type="ECO:0000256" key="7">
    <source>
        <dbReference type="ARBA" id="ARBA00022840"/>
    </source>
</evidence>
<dbReference type="GO" id="GO:0000155">
    <property type="term" value="F:phosphorelay sensor kinase activity"/>
    <property type="evidence" value="ECO:0007669"/>
    <property type="project" value="InterPro"/>
</dbReference>
<dbReference type="SMART" id="SM00387">
    <property type="entry name" value="HATPase_c"/>
    <property type="match status" value="1"/>
</dbReference>
<gene>
    <name evidence="10" type="ORF">HNR39_000873</name>
</gene>
<sequence>MQSIIVEQELLFSFADGLPWPVIVISGDGHVIRVTRDIPGLEDAHQTNERSNLAALFPEYFSILRGSVRWLVPQEAELTRQLTNGIVHERIILCRVLTGAFLIIQDQTWLRTLEISNVQTARLAALGFMVAGVCHEVSNPLTSIYSIVQILRSDEKKESGFLDKGLKSIATNVTRLLGISRRLLNFGRVGDEQRSTFPVDEAIKEAFVIIRQDAGAQDVSLEFEPDPDAVIFGSINQMQQVFVNIFDNAIQAMRGVGKLSVKTLRSDGERITVWICDTGPGISEEALPRLFEPFFTTKQTSRGSGLGLTISHEILREHNGLIEAKNNADAGACFCVDLPLYKGNP</sequence>
<dbReference type="InterPro" id="IPR036890">
    <property type="entry name" value="HATPase_C_sf"/>
</dbReference>
<evidence type="ECO:0000256" key="1">
    <source>
        <dbReference type="ARBA" id="ARBA00000085"/>
    </source>
</evidence>
<comment type="caution">
    <text evidence="10">The sequence shown here is derived from an EMBL/GenBank/DDBJ whole genome shotgun (WGS) entry which is preliminary data.</text>
</comment>
<evidence type="ECO:0000256" key="8">
    <source>
        <dbReference type="ARBA" id="ARBA00023012"/>
    </source>
</evidence>
<evidence type="ECO:0000256" key="3">
    <source>
        <dbReference type="ARBA" id="ARBA00022553"/>
    </source>
</evidence>
<dbReference type="SUPFAM" id="SSF47384">
    <property type="entry name" value="Homodimeric domain of signal transducing histidine kinase"/>
    <property type="match status" value="1"/>
</dbReference>
<dbReference type="SUPFAM" id="SSF55874">
    <property type="entry name" value="ATPase domain of HSP90 chaperone/DNA topoisomerase II/histidine kinase"/>
    <property type="match status" value="1"/>
</dbReference>
<dbReference type="PANTHER" id="PTHR43065:SF46">
    <property type="entry name" value="C4-DICARBOXYLATE TRANSPORT SENSOR PROTEIN DCTB"/>
    <property type="match status" value="1"/>
</dbReference>
<keyword evidence="4" id="KW-0808">Transferase</keyword>
<dbReference type="Gene3D" id="1.10.287.130">
    <property type="match status" value="1"/>
</dbReference>
<organism evidence="10 11">
    <name type="scientific">Glaciimonas immobilis</name>
    <dbReference type="NCBI Taxonomy" id="728004"/>
    <lineage>
        <taxon>Bacteria</taxon>
        <taxon>Pseudomonadati</taxon>
        <taxon>Pseudomonadota</taxon>
        <taxon>Betaproteobacteria</taxon>
        <taxon>Burkholderiales</taxon>
        <taxon>Oxalobacteraceae</taxon>
        <taxon>Glaciimonas</taxon>
    </lineage>
</organism>
<accession>A0A840RMS2</accession>
<dbReference type="InterPro" id="IPR036097">
    <property type="entry name" value="HisK_dim/P_sf"/>
</dbReference>
<dbReference type="EC" id="2.7.13.3" evidence="2"/>
<dbReference type="PROSITE" id="PS50109">
    <property type="entry name" value="HIS_KIN"/>
    <property type="match status" value="1"/>
</dbReference>
<evidence type="ECO:0000256" key="6">
    <source>
        <dbReference type="ARBA" id="ARBA00022777"/>
    </source>
</evidence>
<evidence type="ECO:0000256" key="2">
    <source>
        <dbReference type="ARBA" id="ARBA00012438"/>
    </source>
</evidence>
<dbReference type="InterPro" id="IPR003594">
    <property type="entry name" value="HATPase_dom"/>
</dbReference>
<dbReference type="InterPro" id="IPR003661">
    <property type="entry name" value="HisK_dim/P_dom"/>
</dbReference>
<feature type="domain" description="Histidine kinase" evidence="9">
    <location>
        <begin position="132"/>
        <end position="342"/>
    </location>
</feature>
<dbReference type="Pfam" id="PF02518">
    <property type="entry name" value="HATPase_c"/>
    <property type="match status" value="1"/>
</dbReference>